<keyword evidence="1" id="KW-0472">Membrane</keyword>
<keyword evidence="1" id="KW-0812">Transmembrane</keyword>
<dbReference type="Proteomes" id="UP001176961">
    <property type="component" value="Unassembled WGS sequence"/>
</dbReference>
<accession>A0AA36H4C8</accession>
<gene>
    <name evidence="2" type="ORF">CYNAS_LOCUS15490</name>
</gene>
<sequence length="164" mass="18640">MDFFDVRKLTAGQPKDLVATSDDYSAVAFLPVVMIAAVVLGICGVCQYKKWRHERKQIAYLNHFYEILEDHQCDHGGKMVLLQQNGCDEAQMCHDDRLRRAMLVPPPDSSPFFQPGSRTRSARFDPPQKATSATEVIFHFTNLSAQSRKISMENLSESEIEYIV</sequence>
<reference evidence="2" key="1">
    <citation type="submission" date="2023-07" db="EMBL/GenBank/DDBJ databases">
        <authorList>
            <consortium name="CYATHOMIX"/>
        </authorList>
    </citation>
    <scope>NUCLEOTIDE SEQUENCE</scope>
    <source>
        <strain evidence="2">N/A</strain>
    </source>
</reference>
<dbReference type="AlphaFoldDB" id="A0AA36H4C8"/>
<name>A0AA36H4C8_CYLNA</name>
<keyword evidence="1" id="KW-1133">Transmembrane helix</keyword>
<comment type="caution">
    <text evidence="2">The sequence shown here is derived from an EMBL/GenBank/DDBJ whole genome shotgun (WGS) entry which is preliminary data.</text>
</comment>
<proteinExistence type="predicted"/>
<evidence type="ECO:0000313" key="3">
    <source>
        <dbReference type="Proteomes" id="UP001176961"/>
    </source>
</evidence>
<keyword evidence="3" id="KW-1185">Reference proteome</keyword>
<evidence type="ECO:0000256" key="1">
    <source>
        <dbReference type="SAM" id="Phobius"/>
    </source>
</evidence>
<feature type="transmembrane region" description="Helical" evidence="1">
    <location>
        <begin position="24"/>
        <end position="46"/>
    </location>
</feature>
<evidence type="ECO:0000313" key="2">
    <source>
        <dbReference type="EMBL" id="CAJ0603507.1"/>
    </source>
</evidence>
<dbReference type="EMBL" id="CATQJL010000305">
    <property type="protein sequence ID" value="CAJ0603507.1"/>
    <property type="molecule type" value="Genomic_DNA"/>
</dbReference>
<organism evidence="2 3">
    <name type="scientific">Cylicocyclus nassatus</name>
    <name type="common">Nematode worm</name>
    <dbReference type="NCBI Taxonomy" id="53992"/>
    <lineage>
        <taxon>Eukaryota</taxon>
        <taxon>Metazoa</taxon>
        <taxon>Ecdysozoa</taxon>
        <taxon>Nematoda</taxon>
        <taxon>Chromadorea</taxon>
        <taxon>Rhabditida</taxon>
        <taxon>Rhabditina</taxon>
        <taxon>Rhabditomorpha</taxon>
        <taxon>Strongyloidea</taxon>
        <taxon>Strongylidae</taxon>
        <taxon>Cylicocyclus</taxon>
    </lineage>
</organism>
<protein>
    <submittedName>
        <fullName evidence="2">Uncharacterized protein</fullName>
    </submittedName>
</protein>